<comment type="similarity">
    <text evidence="1">Belongs to the bacterial solute-binding protein 1 family.</text>
</comment>
<keyword evidence="3" id="KW-0732">Signal</keyword>
<keyword evidence="2" id="KW-0813">Transport</keyword>
<comment type="caution">
    <text evidence="4">The sequence shown here is derived from an EMBL/GenBank/DDBJ whole genome shotgun (WGS) entry which is preliminary data.</text>
</comment>
<dbReference type="Gene3D" id="3.40.190.10">
    <property type="entry name" value="Periplasmic binding protein-like II"/>
    <property type="match status" value="2"/>
</dbReference>
<keyword evidence="5" id="KW-1185">Reference proteome</keyword>
<dbReference type="Pfam" id="PF01547">
    <property type="entry name" value="SBP_bac_1"/>
    <property type="match status" value="1"/>
</dbReference>
<feature type="signal peptide" evidence="3">
    <location>
        <begin position="1"/>
        <end position="24"/>
    </location>
</feature>
<reference evidence="4" key="1">
    <citation type="submission" date="2023-03" db="EMBL/GenBank/DDBJ databases">
        <title>Actinorhabdospora filicis NBRC 111898.</title>
        <authorList>
            <person name="Ichikawa N."/>
            <person name="Sato H."/>
            <person name="Tonouchi N."/>
        </authorList>
    </citation>
    <scope>NUCLEOTIDE SEQUENCE</scope>
    <source>
        <strain evidence="4">NBRC 111898</strain>
    </source>
</reference>
<dbReference type="SUPFAM" id="SSF53850">
    <property type="entry name" value="Periplasmic binding protein-like II"/>
    <property type="match status" value="1"/>
</dbReference>
<dbReference type="InterPro" id="IPR050490">
    <property type="entry name" value="Bact_solute-bd_prot1"/>
</dbReference>
<proteinExistence type="inferred from homology"/>
<sequence length="437" mass="47566">MSNMRKRWLLAAVAAVSVPLALSACGKADKGGSADCAPYADFGKHEDTQVTMYSTVRDAEADQLTATFKDFEECTGIEIKYEGNGDFEAQIGIRVDGGNAPDIAVFPQPGLMAKFAGKLKPASEKLKSIVTANYSKDWQNYGTVNGTLYGTSFDANVKSFVWYSPKLFKEKGYAVPKTWAELITLTDKIKADGIATPWCAGIESGEATGWPATDWLEDMVLRTAGPETYDKWVKHEIPFDDPAIATALDRVGSILRNQDYVGKVSAIATTSFQAAGLPILENKCGLHRQASFYAAQWPQGTKVAEDGDVFAFYLPGDDAAKKPILGAGQFVTAFTDRPEVEAVRQYLASGVFFNERMKKGPFTTANKQADPNNATDPVIKLSMQLLRDDTATFRFDGSDLMPAEVGSAKFWKEMTAWIAEGKDTKATLAAIEAAWPK</sequence>
<dbReference type="EMBL" id="BSTX01000003">
    <property type="protein sequence ID" value="GLZ79731.1"/>
    <property type="molecule type" value="Genomic_DNA"/>
</dbReference>
<dbReference type="PANTHER" id="PTHR43649">
    <property type="entry name" value="ARABINOSE-BINDING PROTEIN-RELATED"/>
    <property type="match status" value="1"/>
</dbReference>
<gene>
    <name evidence="4" type="ORF">Afil01_45380</name>
</gene>
<dbReference type="PANTHER" id="PTHR43649:SF29">
    <property type="entry name" value="OSMOPROTECTIVE COMPOUNDS-BINDING PROTEIN GGTB"/>
    <property type="match status" value="1"/>
</dbReference>
<evidence type="ECO:0000256" key="1">
    <source>
        <dbReference type="ARBA" id="ARBA00008520"/>
    </source>
</evidence>
<feature type="chain" id="PRO_5040971278" evidence="3">
    <location>
        <begin position="25"/>
        <end position="437"/>
    </location>
</feature>
<dbReference type="Proteomes" id="UP001165079">
    <property type="component" value="Unassembled WGS sequence"/>
</dbReference>
<organism evidence="4 5">
    <name type="scientific">Actinorhabdospora filicis</name>
    <dbReference type="NCBI Taxonomy" id="1785913"/>
    <lineage>
        <taxon>Bacteria</taxon>
        <taxon>Bacillati</taxon>
        <taxon>Actinomycetota</taxon>
        <taxon>Actinomycetes</taxon>
        <taxon>Micromonosporales</taxon>
        <taxon>Micromonosporaceae</taxon>
        <taxon>Actinorhabdospora</taxon>
    </lineage>
</organism>
<evidence type="ECO:0000313" key="4">
    <source>
        <dbReference type="EMBL" id="GLZ79731.1"/>
    </source>
</evidence>
<dbReference type="InterPro" id="IPR006059">
    <property type="entry name" value="SBP"/>
</dbReference>
<accession>A0A9W6WBM8</accession>
<dbReference type="RefSeq" id="WP_285664878.1">
    <property type="nucleotide sequence ID" value="NZ_BSTX01000003.1"/>
</dbReference>
<evidence type="ECO:0000256" key="3">
    <source>
        <dbReference type="SAM" id="SignalP"/>
    </source>
</evidence>
<protein>
    <submittedName>
        <fullName evidence="4">Alpha-glucoside ABC transporter substrate-binding protein</fullName>
    </submittedName>
</protein>
<dbReference type="PROSITE" id="PS51257">
    <property type="entry name" value="PROKAR_LIPOPROTEIN"/>
    <property type="match status" value="1"/>
</dbReference>
<evidence type="ECO:0000256" key="2">
    <source>
        <dbReference type="ARBA" id="ARBA00022448"/>
    </source>
</evidence>
<name>A0A9W6WBM8_9ACTN</name>
<evidence type="ECO:0000313" key="5">
    <source>
        <dbReference type="Proteomes" id="UP001165079"/>
    </source>
</evidence>
<dbReference type="AlphaFoldDB" id="A0A9W6WBM8"/>